<sequence length="305" mass="34448">MKLVGNLLSNPLSLHLQRRCGDLQIEAQETRCQLVAARERLLELGREARSQKAQNEVQAGRLERVLRERNGIEAERRRAESRVKVLETQRDVDIHTLQDLQAEMARLKLQLSCARAAAEEQTEQQEQHQPAKQPAAPVPDDKEPSASAVWRKAKAFEERMRGKSEVASSPKRSFEEQPKEGVRPPRSPNSQMREKLAKARSRIERLAEAKDAEPETEPKLCSEQPRESLQVEGPTFAMLALSCPSLFTWFFRVALSSGASLQVAGILRLSRKPPLERWPFDIILTLSRPATAWLARQLDVSGASR</sequence>
<keyword evidence="3" id="KW-1185">Reference proteome</keyword>
<dbReference type="Proteomes" id="UP000604046">
    <property type="component" value="Unassembled WGS sequence"/>
</dbReference>
<gene>
    <name evidence="2" type="primary">CKMT2</name>
    <name evidence="2" type="ORF">SNAT2548_LOCUS8655</name>
</gene>
<feature type="region of interest" description="Disordered" evidence="1">
    <location>
        <begin position="118"/>
        <end position="200"/>
    </location>
</feature>
<proteinExistence type="predicted"/>
<evidence type="ECO:0000313" key="2">
    <source>
        <dbReference type="EMBL" id="CAE7225154.1"/>
    </source>
</evidence>
<name>A0A812KDQ9_9DINO</name>
<dbReference type="EMBL" id="CAJNDS010000646">
    <property type="protein sequence ID" value="CAE7225154.1"/>
    <property type="molecule type" value="Genomic_DNA"/>
</dbReference>
<protein>
    <submittedName>
        <fullName evidence="2">CKMT2 protein</fullName>
    </submittedName>
</protein>
<dbReference type="OrthoDB" id="10448127at2759"/>
<organism evidence="2 3">
    <name type="scientific">Symbiodinium natans</name>
    <dbReference type="NCBI Taxonomy" id="878477"/>
    <lineage>
        <taxon>Eukaryota</taxon>
        <taxon>Sar</taxon>
        <taxon>Alveolata</taxon>
        <taxon>Dinophyceae</taxon>
        <taxon>Suessiales</taxon>
        <taxon>Symbiodiniaceae</taxon>
        <taxon>Symbiodinium</taxon>
    </lineage>
</organism>
<evidence type="ECO:0000313" key="3">
    <source>
        <dbReference type="Proteomes" id="UP000604046"/>
    </source>
</evidence>
<comment type="caution">
    <text evidence="2">The sequence shown here is derived from an EMBL/GenBank/DDBJ whole genome shotgun (WGS) entry which is preliminary data.</text>
</comment>
<feature type="compositionally biased region" description="Basic and acidic residues" evidence="1">
    <location>
        <begin position="172"/>
        <end position="183"/>
    </location>
</feature>
<feature type="compositionally biased region" description="Basic and acidic residues" evidence="1">
    <location>
        <begin position="154"/>
        <end position="164"/>
    </location>
</feature>
<accession>A0A812KDQ9</accession>
<dbReference type="AlphaFoldDB" id="A0A812KDQ9"/>
<evidence type="ECO:0000256" key="1">
    <source>
        <dbReference type="SAM" id="MobiDB-lite"/>
    </source>
</evidence>
<reference evidence="2" key="1">
    <citation type="submission" date="2021-02" db="EMBL/GenBank/DDBJ databases">
        <authorList>
            <person name="Dougan E. K."/>
            <person name="Rhodes N."/>
            <person name="Thang M."/>
            <person name="Chan C."/>
        </authorList>
    </citation>
    <scope>NUCLEOTIDE SEQUENCE</scope>
</reference>